<dbReference type="HOGENOM" id="CLU_1136599_0_0_3"/>
<dbReference type="eggNOG" id="ENOG50311AD">
    <property type="taxonomic scope" value="Bacteria"/>
</dbReference>
<dbReference type="KEGG" id="ter:Tery_3981"/>
<gene>
    <name evidence="1" type="ordered locus">Tery_3981</name>
</gene>
<reference evidence="1" key="1">
    <citation type="submission" date="2006-06" db="EMBL/GenBank/DDBJ databases">
        <title>Complete sequence of Trichodesmium erythraeum IMS101.</title>
        <authorList>
            <consortium name="US DOE Joint Genome Institute"/>
            <person name="Copeland A."/>
            <person name="Lucas S."/>
            <person name="Lapidus A."/>
            <person name="Barry K."/>
            <person name="Detter J.C."/>
            <person name="Glavina del Rio T."/>
            <person name="Hammon N."/>
            <person name="Israni S."/>
            <person name="Dalin E."/>
            <person name="Tice H."/>
            <person name="Pitluck S."/>
            <person name="Kiss H."/>
            <person name="Munk A.C."/>
            <person name="Brettin T."/>
            <person name="Bruce D."/>
            <person name="Han C."/>
            <person name="Tapia R."/>
            <person name="Gilna P."/>
            <person name="Schmutz J."/>
            <person name="Larimer F."/>
            <person name="Land M."/>
            <person name="Hauser L."/>
            <person name="Kyrpides N."/>
            <person name="Kim E."/>
            <person name="Richardson P."/>
        </authorList>
    </citation>
    <scope>NUCLEOTIDE SEQUENCE [LARGE SCALE GENOMIC DNA]</scope>
    <source>
        <strain evidence="1">IMS101</strain>
    </source>
</reference>
<protein>
    <submittedName>
        <fullName evidence="1">PEP motif putative anchor-like</fullName>
    </submittedName>
</protein>
<dbReference type="InterPro" id="IPR026374">
    <property type="entry name" value="Cyano_PEP"/>
</dbReference>
<dbReference type="RefSeq" id="WP_011613336.1">
    <property type="nucleotide sequence ID" value="NC_008312.1"/>
</dbReference>
<proteinExistence type="predicted"/>
<accession>Q10XL8</accession>
<dbReference type="AlphaFoldDB" id="Q10XL8"/>
<dbReference type="OrthoDB" id="8821021at2"/>
<dbReference type="InterPro" id="IPR013424">
    <property type="entry name" value="Ice-binding_C"/>
</dbReference>
<dbReference type="NCBIfam" id="TIGR02595">
    <property type="entry name" value="PEP_CTERM"/>
    <property type="match status" value="1"/>
</dbReference>
<sequence>MENFEMKKLLNSLIIGTIALGIGQPARAISIFYGEDLGAGGSFVPNGNAVQAQNDFLSQLSGISTEDFENFIAKDTGPLDLIFTGSAGTIKGTLTSTGSGLVRNRSYSGSFPTSGNQFWATTSQFSINFDKPIVAFGFFFSDFEQNPLTLELGLVEGGTQDISTSATVPASNGALAYFGLINMDNPFTSATFVGATKRELYGFDDLTVSDLKPAKTVPEPSTVLGIFMALGLGALFQKKEA</sequence>
<dbReference type="EMBL" id="CP000393">
    <property type="protein sequence ID" value="ABG53006.1"/>
    <property type="molecule type" value="Genomic_DNA"/>
</dbReference>
<organism evidence="1">
    <name type="scientific">Trichodesmium erythraeum (strain IMS101)</name>
    <dbReference type="NCBI Taxonomy" id="203124"/>
    <lineage>
        <taxon>Bacteria</taxon>
        <taxon>Bacillati</taxon>
        <taxon>Cyanobacteriota</taxon>
        <taxon>Cyanophyceae</taxon>
        <taxon>Oscillatoriophycideae</taxon>
        <taxon>Oscillatoriales</taxon>
        <taxon>Microcoleaceae</taxon>
        <taxon>Trichodesmium</taxon>
    </lineage>
</organism>
<dbReference type="NCBIfam" id="TIGR04155">
    <property type="entry name" value="cyano_PEP"/>
    <property type="match status" value="1"/>
</dbReference>
<name>Q10XL8_TRIEI</name>
<evidence type="ECO:0000313" key="1">
    <source>
        <dbReference type="EMBL" id="ABG53006.1"/>
    </source>
</evidence>